<evidence type="ECO:0000256" key="4">
    <source>
        <dbReference type="ARBA" id="ARBA00022989"/>
    </source>
</evidence>
<comment type="subcellular location">
    <subcellularLocation>
        <location evidence="1">Cell membrane</location>
        <topology evidence="1">Multi-pass membrane protein</topology>
    </subcellularLocation>
</comment>
<dbReference type="GO" id="GO:0140359">
    <property type="term" value="F:ABC-type transporter activity"/>
    <property type="evidence" value="ECO:0007669"/>
    <property type="project" value="InterPro"/>
</dbReference>
<keyword evidence="2" id="KW-1003">Cell membrane</keyword>
<feature type="transmembrane region" description="Helical" evidence="6">
    <location>
        <begin position="94"/>
        <end position="118"/>
    </location>
</feature>
<feature type="transmembrane region" description="Helical" evidence="6">
    <location>
        <begin position="12"/>
        <end position="36"/>
    </location>
</feature>
<comment type="caution">
    <text evidence="7">The sequence shown here is derived from an EMBL/GenBank/DDBJ whole genome shotgun (WGS) entry which is preliminary data.</text>
</comment>
<organism evidence="7 8">
    <name type="scientific">Echinicola pacifica</name>
    <dbReference type="NCBI Taxonomy" id="346377"/>
    <lineage>
        <taxon>Bacteria</taxon>
        <taxon>Pseudomonadati</taxon>
        <taxon>Bacteroidota</taxon>
        <taxon>Cytophagia</taxon>
        <taxon>Cytophagales</taxon>
        <taxon>Cyclobacteriaceae</taxon>
        <taxon>Echinicola</taxon>
    </lineage>
</organism>
<feature type="transmembrane region" description="Helical" evidence="6">
    <location>
        <begin position="219"/>
        <end position="237"/>
    </location>
</feature>
<keyword evidence="5 6" id="KW-0472">Membrane</keyword>
<evidence type="ECO:0000256" key="5">
    <source>
        <dbReference type="ARBA" id="ARBA00023136"/>
    </source>
</evidence>
<feature type="transmembrane region" description="Helical" evidence="6">
    <location>
        <begin position="138"/>
        <end position="159"/>
    </location>
</feature>
<sequence length="240" mass="26689">MYSLILKEINDYFNQLTGYLVISVFLIALGLVVWVFPDTSVLNYGFADLEVLFNSGPYVLMFLAPAITMKMLAEERRSGTWELLVTAPIRPVQIVFSKFIASFLVLILALIPTLIYYYSIYKLGSPEGNIDSAGFFGAYVGMLLIGGVFTALGIFSSAITKNQVSAFIIAAFLCFAAYFGFSALTSLWELSRGAYLLDSLSLSFHYEQMSRGVISSGNLYYFIGSIMLLILLATMMIRKR</sequence>
<dbReference type="GO" id="GO:0005886">
    <property type="term" value="C:plasma membrane"/>
    <property type="evidence" value="ECO:0007669"/>
    <property type="project" value="UniProtKB-SubCell"/>
</dbReference>
<keyword evidence="8" id="KW-1185">Reference proteome</keyword>
<proteinExistence type="predicted"/>
<evidence type="ECO:0000256" key="3">
    <source>
        <dbReference type="ARBA" id="ARBA00022692"/>
    </source>
</evidence>
<evidence type="ECO:0000256" key="6">
    <source>
        <dbReference type="SAM" id="Phobius"/>
    </source>
</evidence>
<evidence type="ECO:0000313" key="7">
    <source>
        <dbReference type="EMBL" id="GGZ36254.1"/>
    </source>
</evidence>
<feature type="transmembrane region" description="Helical" evidence="6">
    <location>
        <begin position="166"/>
        <end position="188"/>
    </location>
</feature>
<protein>
    <submittedName>
        <fullName evidence="7">Gliding motility-associated ABC transporter permease subunit GldF</fullName>
    </submittedName>
</protein>
<evidence type="ECO:0000256" key="2">
    <source>
        <dbReference type="ARBA" id="ARBA00022475"/>
    </source>
</evidence>
<evidence type="ECO:0000256" key="1">
    <source>
        <dbReference type="ARBA" id="ARBA00004651"/>
    </source>
</evidence>
<reference evidence="7" key="1">
    <citation type="journal article" date="2014" name="Int. J. Syst. Evol. Microbiol.">
        <title>Complete genome sequence of Corynebacterium casei LMG S-19264T (=DSM 44701T), isolated from a smear-ripened cheese.</title>
        <authorList>
            <consortium name="US DOE Joint Genome Institute (JGI-PGF)"/>
            <person name="Walter F."/>
            <person name="Albersmeier A."/>
            <person name="Kalinowski J."/>
            <person name="Ruckert C."/>
        </authorList>
    </citation>
    <scope>NUCLEOTIDE SEQUENCE</scope>
    <source>
        <strain evidence="7">KCTC 12368</strain>
    </source>
</reference>
<accession>A0A918Q9R0</accession>
<dbReference type="PANTHER" id="PTHR30294:SF29">
    <property type="entry name" value="MULTIDRUG ABC TRANSPORTER PERMEASE YBHS-RELATED"/>
    <property type="match status" value="1"/>
</dbReference>
<reference evidence="7" key="2">
    <citation type="submission" date="2020-09" db="EMBL/GenBank/DDBJ databases">
        <authorList>
            <person name="Sun Q."/>
            <person name="Kim S."/>
        </authorList>
    </citation>
    <scope>NUCLEOTIDE SEQUENCE</scope>
    <source>
        <strain evidence="7">KCTC 12368</strain>
    </source>
</reference>
<dbReference type="AlphaFoldDB" id="A0A918Q9R0"/>
<dbReference type="RefSeq" id="WP_018475583.1">
    <property type="nucleotide sequence ID" value="NZ_BMWX01000006.1"/>
</dbReference>
<gene>
    <name evidence="7" type="primary">gldF</name>
    <name evidence="7" type="ORF">GCM10007049_32010</name>
</gene>
<evidence type="ECO:0000313" key="8">
    <source>
        <dbReference type="Proteomes" id="UP000619457"/>
    </source>
</evidence>
<dbReference type="EMBL" id="BMWX01000006">
    <property type="protein sequence ID" value="GGZ36254.1"/>
    <property type="molecule type" value="Genomic_DNA"/>
</dbReference>
<dbReference type="Pfam" id="PF12679">
    <property type="entry name" value="ABC2_membrane_2"/>
    <property type="match status" value="1"/>
</dbReference>
<dbReference type="InterPro" id="IPR051449">
    <property type="entry name" value="ABC-2_transporter_component"/>
</dbReference>
<dbReference type="PANTHER" id="PTHR30294">
    <property type="entry name" value="MEMBRANE COMPONENT OF ABC TRANSPORTER YHHJ-RELATED"/>
    <property type="match status" value="1"/>
</dbReference>
<name>A0A918Q9R0_9BACT</name>
<keyword evidence="4 6" id="KW-1133">Transmembrane helix</keyword>
<feature type="transmembrane region" description="Helical" evidence="6">
    <location>
        <begin position="56"/>
        <end position="73"/>
    </location>
</feature>
<keyword evidence="3 6" id="KW-0812">Transmembrane</keyword>
<dbReference type="Proteomes" id="UP000619457">
    <property type="component" value="Unassembled WGS sequence"/>
</dbReference>